<sequence>MTVSSGHGSWITAADELSPSLIEMLSLCAKFLCVFTYLFFFFQIKNRIFFEWEERGKREIVLLAPDTTFTTMSASTLSLVRERVEGCETKSKVDGSAHCF</sequence>
<name>A0A0N8DT79_9CRUS</name>
<evidence type="ECO:0000313" key="2">
    <source>
        <dbReference type="Proteomes" id="UP000076858"/>
    </source>
</evidence>
<keyword evidence="2" id="KW-1185">Reference proteome</keyword>
<proteinExistence type="predicted"/>
<dbReference type="Proteomes" id="UP000076858">
    <property type="component" value="Unassembled WGS sequence"/>
</dbReference>
<comment type="caution">
    <text evidence="1">The sequence shown here is derived from an EMBL/GenBank/DDBJ whole genome shotgun (WGS) entry which is preliminary data.</text>
</comment>
<gene>
    <name evidence="1" type="ORF">APZ42_018685</name>
</gene>
<dbReference type="AlphaFoldDB" id="A0A0N8DT79"/>
<protein>
    <submittedName>
        <fullName evidence="1">Uncharacterized protein</fullName>
    </submittedName>
</protein>
<accession>A0A0N8DT79</accession>
<organism evidence="1 2">
    <name type="scientific">Daphnia magna</name>
    <dbReference type="NCBI Taxonomy" id="35525"/>
    <lineage>
        <taxon>Eukaryota</taxon>
        <taxon>Metazoa</taxon>
        <taxon>Ecdysozoa</taxon>
        <taxon>Arthropoda</taxon>
        <taxon>Crustacea</taxon>
        <taxon>Branchiopoda</taxon>
        <taxon>Diplostraca</taxon>
        <taxon>Cladocera</taxon>
        <taxon>Anomopoda</taxon>
        <taxon>Daphniidae</taxon>
        <taxon>Daphnia</taxon>
    </lineage>
</organism>
<reference evidence="1 2" key="1">
    <citation type="submission" date="2016-03" db="EMBL/GenBank/DDBJ databases">
        <title>EvidentialGene: Evidence-directed Construction of Genes on Genomes.</title>
        <authorList>
            <person name="Gilbert D.G."/>
            <person name="Choi J.-H."/>
            <person name="Mockaitis K."/>
            <person name="Colbourne J."/>
            <person name="Pfrender M."/>
        </authorList>
    </citation>
    <scope>NUCLEOTIDE SEQUENCE [LARGE SCALE GENOMIC DNA]</scope>
    <source>
        <strain evidence="1 2">Xinb3</strain>
        <tissue evidence="1">Complete organism</tissue>
    </source>
</reference>
<dbReference type="EMBL" id="LRGB01000868">
    <property type="protein sequence ID" value="KZS15508.1"/>
    <property type="molecule type" value="Genomic_DNA"/>
</dbReference>
<evidence type="ECO:0000313" key="1">
    <source>
        <dbReference type="EMBL" id="KZS15508.1"/>
    </source>
</evidence>